<reference evidence="11 12" key="1">
    <citation type="journal article" date="2015" name="Stand. Genomic Sci.">
        <title>Genomic Encyclopedia of Bacterial and Archaeal Type Strains, Phase III: the genomes of soil and plant-associated and newly described type strains.</title>
        <authorList>
            <person name="Whitman W.B."/>
            <person name="Woyke T."/>
            <person name="Klenk H.P."/>
            <person name="Zhou Y."/>
            <person name="Lilburn T.G."/>
            <person name="Beck B.J."/>
            <person name="De Vos P."/>
            <person name="Vandamme P."/>
            <person name="Eisen J.A."/>
            <person name="Garrity G."/>
            <person name="Hugenholtz P."/>
            <person name="Kyrpides N.C."/>
        </authorList>
    </citation>
    <scope>NUCLEOTIDE SEQUENCE [LARGE SCALE GENOMIC DNA]</scope>
    <source>
        <strain evidence="11 12">VKM Ac-2540</strain>
    </source>
</reference>
<evidence type="ECO:0000256" key="5">
    <source>
        <dbReference type="ARBA" id="ARBA00023136"/>
    </source>
</evidence>
<comment type="activity regulation">
    <text evidence="10">Na(+) is not transported, but it plays an essential structural role and its presence is essential for fluoride channel function.</text>
</comment>
<name>A0A4Q7WPX5_9ACTN</name>
<dbReference type="OrthoDB" id="5148600at2"/>
<protein>
    <recommendedName>
        <fullName evidence="10">Fluoride-specific ion channel FluC</fullName>
    </recommendedName>
</protein>
<keyword evidence="10" id="KW-0479">Metal-binding</keyword>
<keyword evidence="4 10" id="KW-1133">Transmembrane helix</keyword>
<evidence type="ECO:0000256" key="1">
    <source>
        <dbReference type="ARBA" id="ARBA00004651"/>
    </source>
</evidence>
<comment type="subcellular location">
    <subcellularLocation>
        <location evidence="1 10">Cell membrane</location>
        <topology evidence="1 10">Multi-pass membrane protein</topology>
    </subcellularLocation>
</comment>
<evidence type="ECO:0000313" key="11">
    <source>
        <dbReference type="EMBL" id="RZU12317.1"/>
    </source>
</evidence>
<keyword evidence="10" id="KW-0813">Transport</keyword>
<dbReference type="GO" id="GO:0005886">
    <property type="term" value="C:plasma membrane"/>
    <property type="evidence" value="ECO:0007669"/>
    <property type="project" value="UniProtKB-SubCell"/>
</dbReference>
<evidence type="ECO:0000256" key="10">
    <source>
        <dbReference type="HAMAP-Rule" id="MF_00454"/>
    </source>
</evidence>
<feature type="transmembrane region" description="Helical" evidence="10">
    <location>
        <begin position="63"/>
        <end position="82"/>
    </location>
</feature>
<accession>A0A4Q7WPX5</accession>
<keyword evidence="5 10" id="KW-0472">Membrane</keyword>
<gene>
    <name evidence="10" type="primary">fluC</name>
    <name evidence="10" type="synonym">crcB</name>
    <name evidence="11" type="ORF">EV645_5583</name>
</gene>
<dbReference type="GO" id="GO:0062054">
    <property type="term" value="F:fluoride channel activity"/>
    <property type="evidence" value="ECO:0007669"/>
    <property type="project" value="UniProtKB-UniRule"/>
</dbReference>
<evidence type="ECO:0000256" key="7">
    <source>
        <dbReference type="ARBA" id="ARBA00035120"/>
    </source>
</evidence>
<dbReference type="AlphaFoldDB" id="A0A4Q7WPX5"/>
<keyword evidence="12" id="KW-1185">Reference proteome</keyword>
<feature type="binding site" evidence="10">
    <location>
        <position position="77"/>
    </location>
    <ligand>
        <name>Na(+)</name>
        <dbReference type="ChEBI" id="CHEBI:29101"/>
        <note>structural</note>
    </ligand>
</feature>
<keyword evidence="3 10" id="KW-0812">Transmembrane</keyword>
<dbReference type="GO" id="GO:0046872">
    <property type="term" value="F:metal ion binding"/>
    <property type="evidence" value="ECO:0007669"/>
    <property type="project" value="UniProtKB-KW"/>
</dbReference>
<dbReference type="EMBL" id="SHKR01000014">
    <property type="protein sequence ID" value="RZU12317.1"/>
    <property type="molecule type" value="Genomic_DNA"/>
</dbReference>
<evidence type="ECO:0000256" key="3">
    <source>
        <dbReference type="ARBA" id="ARBA00022692"/>
    </source>
</evidence>
<dbReference type="HAMAP" id="MF_00454">
    <property type="entry name" value="FluC"/>
    <property type="match status" value="1"/>
</dbReference>
<dbReference type="InterPro" id="IPR003691">
    <property type="entry name" value="FluC"/>
</dbReference>
<dbReference type="PANTHER" id="PTHR28259:SF1">
    <property type="entry name" value="FLUORIDE EXPORT PROTEIN 1-RELATED"/>
    <property type="match status" value="1"/>
</dbReference>
<comment type="similarity">
    <text evidence="7 10">Belongs to the fluoride channel Fluc/FEX (TC 1.A.43) family.</text>
</comment>
<dbReference type="PANTHER" id="PTHR28259">
    <property type="entry name" value="FLUORIDE EXPORT PROTEIN 1-RELATED"/>
    <property type="match status" value="1"/>
</dbReference>
<comment type="function">
    <text evidence="9 10">Fluoride-specific ion channel. Important for reducing fluoride concentration in the cell, thus reducing its toxicity.</text>
</comment>
<keyword evidence="6 10" id="KW-0407">Ion channel</keyword>
<dbReference type="GO" id="GO:0140114">
    <property type="term" value="P:cellular detoxification of fluoride"/>
    <property type="evidence" value="ECO:0007669"/>
    <property type="project" value="UniProtKB-UniRule"/>
</dbReference>
<evidence type="ECO:0000256" key="6">
    <source>
        <dbReference type="ARBA" id="ARBA00023303"/>
    </source>
</evidence>
<feature type="transmembrane region" description="Helical" evidence="10">
    <location>
        <begin position="102"/>
        <end position="120"/>
    </location>
</feature>
<dbReference type="NCBIfam" id="TIGR00494">
    <property type="entry name" value="crcB"/>
    <property type="match status" value="1"/>
</dbReference>
<evidence type="ECO:0000256" key="8">
    <source>
        <dbReference type="ARBA" id="ARBA00035585"/>
    </source>
</evidence>
<evidence type="ECO:0000313" key="12">
    <source>
        <dbReference type="Proteomes" id="UP000292027"/>
    </source>
</evidence>
<comment type="caution">
    <text evidence="11">The sequence shown here is derived from an EMBL/GenBank/DDBJ whole genome shotgun (WGS) entry which is preliminary data.</text>
</comment>
<evidence type="ECO:0000256" key="4">
    <source>
        <dbReference type="ARBA" id="ARBA00022989"/>
    </source>
</evidence>
<proteinExistence type="inferred from homology"/>
<keyword evidence="10" id="KW-0406">Ion transport</keyword>
<sequence>MNILLVALGAAVGAPLRFLVDKHMVARLLLGARIETPLPWGTFAVNILGSFLLGLLTGVGNHTIALLVGVGFCGAFTTYSTFAAETTALAASGHRRKALLNVVLNLGTGLVAAVLGAWLSK</sequence>
<keyword evidence="10" id="KW-0915">Sodium</keyword>
<dbReference type="RefSeq" id="WP_130446919.1">
    <property type="nucleotide sequence ID" value="NZ_SHKR01000014.1"/>
</dbReference>
<feature type="binding site" evidence="10">
    <location>
        <position position="74"/>
    </location>
    <ligand>
        <name>Na(+)</name>
        <dbReference type="ChEBI" id="CHEBI:29101"/>
        <note>structural</note>
    </ligand>
</feature>
<keyword evidence="2 10" id="KW-1003">Cell membrane</keyword>
<dbReference type="Proteomes" id="UP000292027">
    <property type="component" value="Unassembled WGS sequence"/>
</dbReference>
<comment type="catalytic activity">
    <reaction evidence="8">
        <text>fluoride(in) = fluoride(out)</text>
        <dbReference type="Rhea" id="RHEA:76159"/>
        <dbReference type="ChEBI" id="CHEBI:17051"/>
    </reaction>
    <physiologicalReaction direction="left-to-right" evidence="8">
        <dbReference type="Rhea" id="RHEA:76160"/>
    </physiologicalReaction>
</comment>
<dbReference type="Pfam" id="PF02537">
    <property type="entry name" value="CRCB"/>
    <property type="match status" value="1"/>
</dbReference>
<organism evidence="11 12">
    <name type="scientific">Kribbella rubisoli</name>
    <dbReference type="NCBI Taxonomy" id="3075929"/>
    <lineage>
        <taxon>Bacteria</taxon>
        <taxon>Bacillati</taxon>
        <taxon>Actinomycetota</taxon>
        <taxon>Actinomycetes</taxon>
        <taxon>Propionibacteriales</taxon>
        <taxon>Kribbellaceae</taxon>
        <taxon>Kribbella</taxon>
    </lineage>
</organism>
<evidence type="ECO:0000256" key="9">
    <source>
        <dbReference type="ARBA" id="ARBA00049940"/>
    </source>
</evidence>
<feature type="transmembrane region" description="Helical" evidence="10">
    <location>
        <begin position="37"/>
        <end position="56"/>
    </location>
</feature>
<evidence type="ECO:0000256" key="2">
    <source>
        <dbReference type="ARBA" id="ARBA00022475"/>
    </source>
</evidence>